<feature type="compositionally biased region" description="Basic residues" evidence="1">
    <location>
        <begin position="205"/>
        <end position="215"/>
    </location>
</feature>
<gene>
    <name evidence="2" type="ORF">SEPMUDRAFT_129541</name>
</gene>
<dbReference type="HOGENOM" id="CLU_652484_0_0_1"/>
<feature type="compositionally biased region" description="Low complexity" evidence="1">
    <location>
        <begin position="185"/>
        <end position="196"/>
    </location>
</feature>
<feature type="compositionally biased region" description="Low complexity" evidence="1">
    <location>
        <begin position="127"/>
        <end position="142"/>
    </location>
</feature>
<dbReference type="AlphaFoldDB" id="N1QHC8"/>
<proteinExistence type="predicted"/>
<feature type="region of interest" description="Disordered" evidence="1">
    <location>
        <begin position="291"/>
        <end position="327"/>
    </location>
</feature>
<dbReference type="OrthoDB" id="5380370at2759"/>
<name>N1QHC8_SPHMS</name>
<feature type="compositionally biased region" description="Basic and acidic residues" evidence="1">
    <location>
        <begin position="143"/>
        <end position="155"/>
    </location>
</feature>
<sequence>MAVATQLTPDEYEVLPPSVQKKYFSSVERLRLLQQAASQRRQRQSTPRESVDTMRTRPSTSHSWRPRPLFSDPDVPLLEDVSEEQALRFLALPDKIKRTHFSTEELVLLTQSSNRALRRLHAEHSRSPTWSSSDRSMSAASSRSRETSGLEKDWLEDGANTPMSVDFRRSEPNLLRTCDVQQRQSSFSSSRSMASSPIDDLPRSSSRKSFSRKRALAPLPLPPPTLLPAVPPLPQPNVVCEKEPTPTPSPVDGSHDTRARYYGDSDARSKLRAFLASPEKFDEALEFGFPSVDSSHNDEHDGSLQTTTESSSTMPQGPMDSGLGLPLHTKKIGNIARSITPDLDGREMTLKLTLTREDLRAPEEARPDSSQRRQVFGVDFERPDPLALSSLVICDDHSGSQGAFAIKDRSSKRGLKKVWDNICKR</sequence>
<dbReference type="GeneID" id="27899432"/>
<feature type="compositionally biased region" description="Polar residues" evidence="1">
    <location>
        <begin position="303"/>
        <end position="315"/>
    </location>
</feature>
<evidence type="ECO:0000256" key="1">
    <source>
        <dbReference type="SAM" id="MobiDB-lite"/>
    </source>
</evidence>
<feature type="compositionally biased region" description="Pro residues" evidence="1">
    <location>
        <begin position="219"/>
        <end position="230"/>
    </location>
</feature>
<evidence type="ECO:0000313" key="3">
    <source>
        <dbReference type="Proteomes" id="UP000016931"/>
    </source>
</evidence>
<reference evidence="2 3" key="1">
    <citation type="journal article" date="2012" name="PLoS Pathog.">
        <title>Diverse lifestyles and strategies of plant pathogenesis encoded in the genomes of eighteen Dothideomycetes fungi.</title>
        <authorList>
            <person name="Ohm R.A."/>
            <person name="Feau N."/>
            <person name="Henrissat B."/>
            <person name="Schoch C.L."/>
            <person name="Horwitz B.A."/>
            <person name="Barry K.W."/>
            <person name="Condon B.J."/>
            <person name="Copeland A.C."/>
            <person name="Dhillon B."/>
            <person name="Glaser F."/>
            <person name="Hesse C.N."/>
            <person name="Kosti I."/>
            <person name="LaButti K."/>
            <person name="Lindquist E.A."/>
            <person name="Lucas S."/>
            <person name="Salamov A.A."/>
            <person name="Bradshaw R.E."/>
            <person name="Ciuffetti L."/>
            <person name="Hamelin R.C."/>
            <person name="Kema G.H.J."/>
            <person name="Lawrence C."/>
            <person name="Scott J.A."/>
            <person name="Spatafora J.W."/>
            <person name="Turgeon B.G."/>
            <person name="de Wit P.J.G.M."/>
            <person name="Zhong S."/>
            <person name="Goodwin S.B."/>
            <person name="Grigoriev I.V."/>
        </authorList>
    </citation>
    <scope>NUCLEOTIDE SEQUENCE [LARGE SCALE GENOMIC DNA]</scope>
    <source>
        <strain evidence="2 3">SO2202</strain>
    </source>
</reference>
<accession>N1QHC8</accession>
<evidence type="ECO:0000313" key="2">
    <source>
        <dbReference type="EMBL" id="EMF16631.1"/>
    </source>
</evidence>
<protein>
    <submittedName>
        <fullName evidence="2">Uncharacterized protein</fullName>
    </submittedName>
</protein>
<dbReference type="eggNOG" id="ENOG502SPPE">
    <property type="taxonomic scope" value="Eukaryota"/>
</dbReference>
<organism evidence="2 3">
    <name type="scientific">Sphaerulina musiva (strain SO2202)</name>
    <name type="common">Poplar stem canker fungus</name>
    <name type="synonym">Septoria musiva</name>
    <dbReference type="NCBI Taxonomy" id="692275"/>
    <lineage>
        <taxon>Eukaryota</taxon>
        <taxon>Fungi</taxon>
        <taxon>Dikarya</taxon>
        <taxon>Ascomycota</taxon>
        <taxon>Pezizomycotina</taxon>
        <taxon>Dothideomycetes</taxon>
        <taxon>Dothideomycetidae</taxon>
        <taxon>Mycosphaerellales</taxon>
        <taxon>Mycosphaerellaceae</taxon>
        <taxon>Sphaerulina</taxon>
    </lineage>
</organism>
<dbReference type="EMBL" id="KB456260">
    <property type="protein sequence ID" value="EMF16631.1"/>
    <property type="molecule type" value="Genomic_DNA"/>
</dbReference>
<feature type="region of interest" description="Disordered" evidence="1">
    <location>
        <begin position="35"/>
        <end position="69"/>
    </location>
</feature>
<keyword evidence="3" id="KW-1185">Reference proteome</keyword>
<dbReference type="Proteomes" id="UP000016931">
    <property type="component" value="Unassembled WGS sequence"/>
</dbReference>
<feature type="region of interest" description="Disordered" evidence="1">
    <location>
        <begin position="120"/>
        <end position="230"/>
    </location>
</feature>
<dbReference type="RefSeq" id="XP_016764752.1">
    <property type="nucleotide sequence ID" value="XM_016902295.1"/>
</dbReference>
<dbReference type="OMA" id="RKKLRMY"/>